<gene>
    <name evidence="9" type="primary">EDEM1</name>
    <name evidence="9" type="ORF">HK103_003666</name>
</gene>
<dbReference type="GO" id="GO:0004571">
    <property type="term" value="F:mannosyl-oligosaccharide 1,2-alpha-mannosidase activity"/>
    <property type="evidence" value="ECO:0007669"/>
    <property type="project" value="InterPro"/>
</dbReference>
<evidence type="ECO:0000256" key="6">
    <source>
        <dbReference type="RuleBase" id="RU361193"/>
    </source>
</evidence>
<keyword evidence="4" id="KW-0325">Glycoprotein</keyword>
<comment type="caution">
    <text evidence="9">The sequence shown here is derived from an EMBL/GenBank/DDBJ whole genome shotgun (WGS) entry which is preliminary data.</text>
</comment>
<dbReference type="Proteomes" id="UP001210925">
    <property type="component" value="Unassembled WGS sequence"/>
</dbReference>
<dbReference type="InterPro" id="IPR003137">
    <property type="entry name" value="PA_domain"/>
</dbReference>
<feature type="transmembrane region" description="Helical" evidence="7">
    <location>
        <begin position="53"/>
        <end position="79"/>
    </location>
</feature>
<feature type="active site" evidence="5">
    <location>
        <position position="372"/>
    </location>
</feature>
<evidence type="ECO:0000256" key="7">
    <source>
        <dbReference type="SAM" id="Phobius"/>
    </source>
</evidence>
<evidence type="ECO:0000256" key="5">
    <source>
        <dbReference type="PIRSR" id="PIRSR601382-1"/>
    </source>
</evidence>
<reference evidence="9" key="1">
    <citation type="submission" date="2020-05" db="EMBL/GenBank/DDBJ databases">
        <title>Phylogenomic resolution of chytrid fungi.</title>
        <authorList>
            <person name="Stajich J.E."/>
            <person name="Amses K."/>
            <person name="Simmons R."/>
            <person name="Seto K."/>
            <person name="Myers J."/>
            <person name="Bonds A."/>
            <person name="Quandt C.A."/>
            <person name="Barry K."/>
            <person name="Liu P."/>
            <person name="Grigoriev I."/>
            <person name="Longcore J.E."/>
            <person name="James T.Y."/>
        </authorList>
    </citation>
    <scope>NUCLEOTIDE SEQUENCE</scope>
    <source>
        <strain evidence="9">PLAUS21</strain>
    </source>
</reference>
<sequence length="658" mass="73149">MYCCGFNPGDGSAYTGKTGFFNPDGTELVNVCAINSTHLLGCHEAGISYFQYFLYMTAGATIFAFVIGVSSIISAYLLYQKRTARQAFIHKGKGPYQPIMGKNEEFGDAVRKVISTIHFDLDNRVQVFEVTIRVLGGLLSAHLLASNPKLDCYLDWYNGELLHLAKDLADRLMPAFDTPFGLPYPRVNLKSGVLPYEVQEACTAGAGTLLLEFGTLSRLLGDEKYELAAKRLNLVGNTMNLYDDKWVDDMAGIGAGIDSFYEYLFKSYVLFGNDEYLKIYNEAYQGVMTHLVDGEGFIYKNVKMGSGKLAAPWLDSLSAFFPGLQVLAGDVQSAIRPHFLYASLWKRFNCIPERYNFQSQGLSISAYPLRPEFVESTYMLYQHNGNLLIDQLRGASMTVKYDSKKLGYVVTALNQINLQSGGKVYTSLRALSGTDYIPSNQYLSAIFKLKQKSKIISVYAVPSVIGPLLHHGLTITGKLVSITNTKSISSVNDIDSGCKPYTNAQQSVIAGSFVIVKRGDCNFVQKIENAYLAGAKGVLVLSQTPFISMTRPNQLYGDGMVNGVDTIPIPSFFLDDKETKRFLKCSLDKIYIKIVDKEVLHPHKKLYDQVSYFGSSIKNVVIGQGELLMKSEQFYSSDYHRPSELRCSQQTCSTRCCN</sequence>
<dbReference type="Pfam" id="PF01532">
    <property type="entry name" value="Glyco_hydro_47"/>
    <property type="match status" value="1"/>
</dbReference>
<comment type="subcellular location">
    <subcellularLocation>
        <location evidence="1">Endoplasmic reticulum</location>
    </subcellularLocation>
</comment>
<dbReference type="EC" id="3.2.1.-" evidence="6"/>
<evidence type="ECO:0000256" key="3">
    <source>
        <dbReference type="ARBA" id="ARBA00022824"/>
    </source>
</evidence>
<dbReference type="InterPro" id="IPR012341">
    <property type="entry name" value="6hp_glycosidase-like_sf"/>
</dbReference>
<evidence type="ECO:0000259" key="8">
    <source>
        <dbReference type="Pfam" id="PF02225"/>
    </source>
</evidence>
<dbReference type="SUPFAM" id="SSF52025">
    <property type="entry name" value="PA domain"/>
    <property type="match status" value="1"/>
</dbReference>
<evidence type="ECO:0000313" key="9">
    <source>
        <dbReference type="EMBL" id="KAJ3258378.1"/>
    </source>
</evidence>
<dbReference type="PANTHER" id="PTHR45679:SF5">
    <property type="entry name" value="ER DEGRADATION-ENHANCING ALPHA-MANNOSIDASE-LIKE PROTEIN 1"/>
    <property type="match status" value="1"/>
</dbReference>
<name>A0AAD5ULA8_9FUNG</name>
<feature type="active site" description="Proton donor" evidence="5">
    <location>
        <position position="353"/>
    </location>
</feature>
<dbReference type="GO" id="GO:0005509">
    <property type="term" value="F:calcium ion binding"/>
    <property type="evidence" value="ECO:0007669"/>
    <property type="project" value="InterPro"/>
</dbReference>
<dbReference type="SUPFAM" id="SSF48225">
    <property type="entry name" value="Seven-hairpin glycosidases"/>
    <property type="match status" value="1"/>
</dbReference>
<feature type="domain" description="PA" evidence="8">
    <location>
        <begin position="495"/>
        <end position="578"/>
    </location>
</feature>
<evidence type="ECO:0000256" key="4">
    <source>
        <dbReference type="ARBA" id="ARBA00023180"/>
    </source>
</evidence>
<dbReference type="InterPro" id="IPR046450">
    <property type="entry name" value="PA_dom_sf"/>
</dbReference>
<dbReference type="GO" id="GO:1904380">
    <property type="term" value="P:endoplasmic reticulum mannose trimming"/>
    <property type="evidence" value="ECO:0007669"/>
    <property type="project" value="InterPro"/>
</dbReference>
<keyword evidence="6" id="KW-0326">Glycosidase</keyword>
<dbReference type="InterPro" id="IPR044674">
    <property type="entry name" value="EDEM1/2/3"/>
</dbReference>
<dbReference type="PRINTS" id="PR00747">
    <property type="entry name" value="GLYHDRLASE47"/>
</dbReference>
<evidence type="ECO:0000313" key="10">
    <source>
        <dbReference type="Proteomes" id="UP001210925"/>
    </source>
</evidence>
<dbReference type="GO" id="GO:0044322">
    <property type="term" value="C:endoplasmic reticulum quality control compartment"/>
    <property type="evidence" value="ECO:0007669"/>
    <property type="project" value="GOC"/>
</dbReference>
<feature type="active site" evidence="5">
    <location>
        <position position="258"/>
    </location>
</feature>
<keyword evidence="3" id="KW-0256">Endoplasmic reticulum</keyword>
<dbReference type="EMBL" id="JADGKB010000028">
    <property type="protein sequence ID" value="KAJ3258378.1"/>
    <property type="molecule type" value="Genomic_DNA"/>
</dbReference>
<keyword evidence="7" id="KW-1133">Transmembrane helix</keyword>
<keyword evidence="7" id="KW-0472">Membrane</keyword>
<dbReference type="AlphaFoldDB" id="A0AAD5ULA8"/>
<dbReference type="InterPro" id="IPR001382">
    <property type="entry name" value="Glyco_hydro_47"/>
</dbReference>
<evidence type="ECO:0000256" key="1">
    <source>
        <dbReference type="ARBA" id="ARBA00004240"/>
    </source>
</evidence>
<accession>A0AAD5ULA8</accession>
<dbReference type="PANTHER" id="PTHR45679">
    <property type="entry name" value="ER DEGRADATION-ENHANCING ALPHA-MANNOSIDASE-LIKE PROTEIN 2"/>
    <property type="match status" value="1"/>
</dbReference>
<dbReference type="InterPro" id="IPR036026">
    <property type="entry name" value="Seven-hairpin_glycosidases"/>
</dbReference>
<dbReference type="Pfam" id="PF02225">
    <property type="entry name" value="PA"/>
    <property type="match status" value="1"/>
</dbReference>
<dbReference type="Gene3D" id="3.50.30.30">
    <property type="match status" value="1"/>
</dbReference>
<dbReference type="GO" id="GO:0016020">
    <property type="term" value="C:membrane"/>
    <property type="evidence" value="ECO:0007669"/>
    <property type="project" value="InterPro"/>
</dbReference>
<proteinExistence type="inferred from homology"/>
<dbReference type="GO" id="GO:0036503">
    <property type="term" value="P:ERAD pathway"/>
    <property type="evidence" value="ECO:0007669"/>
    <property type="project" value="UniProtKB-ARBA"/>
</dbReference>
<keyword evidence="10" id="KW-1185">Reference proteome</keyword>
<keyword evidence="6" id="KW-0378">Hydrolase</keyword>
<protein>
    <recommendedName>
        <fullName evidence="6">alpha-1,2-Mannosidase</fullName>
        <ecNumber evidence="6">3.2.1.-</ecNumber>
    </recommendedName>
</protein>
<dbReference type="GO" id="GO:0005975">
    <property type="term" value="P:carbohydrate metabolic process"/>
    <property type="evidence" value="ECO:0007669"/>
    <property type="project" value="InterPro"/>
</dbReference>
<keyword evidence="7" id="KW-0812">Transmembrane</keyword>
<dbReference type="Gene3D" id="1.50.10.10">
    <property type="match status" value="1"/>
</dbReference>
<feature type="active site" description="Proton donor" evidence="5">
    <location>
        <position position="129"/>
    </location>
</feature>
<organism evidence="9 10">
    <name type="scientific">Boothiomyces macroporosus</name>
    <dbReference type="NCBI Taxonomy" id="261099"/>
    <lineage>
        <taxon>Eukaryota</taxon>
        <taxon>Fungi</taxon>
        <taxon>Fungi incertae sedis</taxon>
        <taxon>Chytridiomycota</taxon>
        <taxon>Chytridiomycota incertae sedis</taxon>
        <taxon>Chytridiomycetes</taxon>
        <taxon>Rhizophydiales</taxon>
        <taxon>Terramycetaceae</taxon>
        <taxon>Boothiomyces</taxon>
    </lineage>
</organism>
<comment type="similarity">
    <text evidence="2 6">Belongs to the glycosyl hydrolase 47 family.</text>
</comment>
<evidence type="ECO:0000256" key="2">
    <source>
        <dbReference type="ARBA" id="ARBA00007658"/>
    </source>
</evidence>